<evidence type="ECO:0000313" key="2">
    <source>
        <dbReference type="EMBL" id="CAB4218807.1"/>
    </source>
</evidence>
<gene>
    <name evidence="2" type="ORF">UFOVP1597_41</name>
</gene>
<organism evidence="2">
    <name type="scientific">uncultured Caudovirales phage</name>
    <dbReference type="NCBI Taxonomy" id="2100421"/>
    <lineage>
        <taxon>Viruses</taxon>
        <taxon>Duplodnaviria</taxon>
        <taxon>Heunggongvirae</taxon>
        <taxon>Uroviricota</taxon>
        <taxon>Caudoviricetes</taxon>
        <taxon>Peduoviridae</taxon>
        <taxon>Maltschvirus</taxon>
        <taxon>Maltschvirus maltsch</taxon>
    </lineage>
</organism>
<feature type="compositionally biased region" description="Polar residues" evidence="1">
    <location>
        <begin position="574"/>
        <end position="586"/>
    </location>
</feature>
<proteinExistence type="predicted"/>
<feature type="region of interest" description="Disordered" evidence="1">
    <location>
        <begin position="572"/>
        <end position="613"/>
    </location>
</feature>
<evidence type="ECO:0008006" key="3">
    <source>
        <dbReference type="Google" id="ProtNLM"/>
    </source>
</evidence>
<sequence>MSMNSMLSPSKQNALQTARDCFRTANLHPSTLEWRRICRENQGYYDGSGQWSARDLSILDTRGQSPITVNIIQGFIDSLCGVETQSRYRVAVRSDSQRDEDDKLASALTHYLFHIQEHNSIPHYGSLKFKDALISGIGWSDSYKDPDDGTYHYDYVDPFNVLPDPDDLSPQYTNMKYVCRKRWMRPEIVAKTWPSVSQFVDLTNPSVLSGMYSNEIMDRSADYTSAESYTGCNQSRVLVVEVQYKAPKKAYRGLDGKGNAFETFDEDQAREMAESPKDIEEFKSQQILRTLFLDNWLLEHAPLSPNLPNPKDFSCIPFVWKRRFKTGVPYGLLESIKDLQRDANIRITKSLYLMNSSRVIIQGNIDPGANAETFREELRRPDSVIILPEDTKVSITSNADLAEPQLKIVEMYLDFMKRVTGIHDEMLGIQTNATSAVAQNVRQVNSVRNNVFAFDNFSEMKKREGSFLLKMIQAAGDENLAVQILTDEEKEWLVLNLAIEKDGKLIIENNVSNLPVTLYIEEVPDFRSTFEEQKAMLESLLGNANANWMMQSPKLLQMLGIRDGEKISEEMTKVMQQKQTMDQGLPQQGAGGASPQNQSPQSDPVSQARQQAG</sequence>
<accession>A0A6J5SWI7</accession>
<dbReference type="Pfam" id="PF16510">
    <property type="entry name" value="P22_portal"/>
    <property type="match status" value="1"/>
</dbReference>
<dbReference type="EMBL" id="LR797461">
    <property type="protein sequence ID" value="CAB4218807.1"/>
    <property type="molecule type" value="Genomic_DNA"/>
</dbReference>
<evidence type="ECO:0000256" key="1">
    <source>
        <dbReference type="SAM" id="MobiDB-lite"/>
    </source>
</evidence>
<feature type="compositionally biased region" description="Polar residues" evidence="1">
    <location>
        <begin position="594"/>
        <end position="613"/>
    </location>
</feature>
<dbReference type="InterPro" id="IPR032427">
    <property type="entry name" value="P22_portal"/>
</dbReference>
<reference evidence="2" key="1">
    <citation type="submission" date="2020-05" db="EMBL/GenBank/DDBJ databases">
        <authorList>
            <person name="Chiriac C."/>
            <person name="Salcher M."/>
            <person name="Ghai R."/>
            <person name="Kavagutti S V."/>
        </authorList>
    </citation>
    <scope>NUCLEOTIDE SEQUENCE</scope>
</reference>
<name>A0A6J5SWI7_9CAUD</name>
<protein>
    <recommendedName>
        <fullName evidence="3">Portal protein</fullName>
    </recommendedName>
</protein>